<dbReference type="Proteomes" id="UP000288395">
    <property type="component" value="Unassembled WGS sequence"/>
</dbReference>
<protein>
    <recommendedName>
        <fullName evidence="10">dITP/XTP pyrophosphatase</fullName>
        <ecNumber evidence="10">3.6.1.66</ecNumber>
    </recommendedName>
    <alternativeName>
        <fullName evidence="10">Non-canonical purine NTP pyrophosphatase</fullName>
    </alternativeName>
    <alternativeName>
        <fullName evidence="10">Non-standard purine NTP pyrophosphatase</fullName>
    </alternativeName>
    <alternativeName>
        <fullName evidence="10">Nucleoside-triphosphate diphosphatase</fullName>
    </alternativeName>
    <alternativeName>
        <fullName evidence="10">Nucleoside-triphosphate pyrophosphatase</fullName>
        <shortName evidence="10">NTPase</shortName>
    </alternativeName>
</protein>
<sequence>MQTKDSLQLVLATGNKGKVVELSELLAPLGWQVTPQAELNVSDADETGLTFIENAIIKARHACESTGLPALADDSGLAVKALGGSPGIYSARYAGSNATDTDNLNKLLTDMENVPTDERQAEFHCVLVFMQSASDPTPIVCHGRWQGMITREPAGSGGFGYDPIFWIPELNCTSAELSKPEKQALSHRAKALQLLVQQLA</sequence>
<keyword evidence="7 10" id="KW-0546">Nucleotide metabolism</keyword>
<dbReference type="GO" id="GO:0017111">
    <property type="term" value="F:ribonucleoside triphosphate phosphatase activity"/>
    <property type="evidence" value="ECO:0007669"/>
    <property type="project" value="InterPro"/>
</dbReference>
<dbReference type="InterPro" id="IPR002637">
    <property type="entry name" value="RdgB/HAM1"/>
</dbReference>
<dbReference type="HAMAP" id="MF_01405">
    <property type="entry name" value="Non_canon_purine_NTPase"/>
    <property type="match status" value="1"/>
</dbReference>
<dbReference type="GO" id="GO:0046872">
    <property type="term" value="F:metal ion binding"/>
    <property type="evidence" value="ECO:0007669"/>
    <property type="project" value="UniProtKB-KW"/>
</dbReference>
<reference evidence="13" key="1">
    <citation type="journal article" date="2018" name="Front. Microbiol.">
        <title>Genome-Based Analysis Reveals the Taxonomy and Diversity of the Family Idiomarinaceae.</title>
        <authorList>
            <person name="Liu Y."/>
            <person name="Lai Q."/>
            <person name="Shao Z."/>
        </authorList>
    </citation>
    <scope>NUCLEOTIDE SEQUENCE [LARGE SCALE GENOMIC DNA]</scope>
    <source>
        <strain evidence="13">GBPy7</strain>
    </source>
</reference>
<evidence type="ECO:0000256" key="1">
    <source>
        <dbReference type="ARBA" id="ARBA00008023"/>
    </source>
</evidence>
<dbReference type="InterPro" id="IPR020922">
    <property type="entry name" value="dITP/XTP_pyrophosphatase"/>
</dbReference>
<dbReference type="Gene3D" id="3.90.950.10">
    <property type="match status" value="1"/>
</dbReference>
<feature type="binding site" evidence="10">
    <location>
        <position position="45"/>
    </location>
    <ligand>
        <name>Mg(2+)</name>
        <dbReference type="ChEBI" id="CHEBI:18420"/>
    </ligand>
</feature>
<comment type="catalytic activity">
    <reaction evidence="9 10">
        <text>XTP + H2O = XMP + diphosphate + H(+)</text>
        <dbReference type="Rhea" id="RHEA:28610"/>
        <dbReference type="ChEBI" id="CHEBI:15377"/>
        <dbReference type="ChEBI" id="CHEBI:15378"/>
        <dbReference type="ChEBI" id="CHEBI:33019"/>
        <dbReference type="ChEBI" id="CHEBI:57464"/>
        <dbReference type="ChEBI" id="CHEBI:61314"/>
        <dbReference type="EC" id="3.6.1.66"/>
    </reaction>
</comment>
<comment type="catalytic activity">
    <reaction evidence="8 10">
        <text>dITP + H2O = dIMP + diphosphate + H(+)</text>
        <dbReference type="Rhea" id="RHEA:28342"/>
        <dbReference type="ChEBI" id="CHEBI:15377"/>
        <dbReference type="ChEBI" id="CHEBI:15378"/>
        <dbReference type="ChEBI" id="CHEBI:33019"/>
        <dbReference type="ChEBI" id="CHEBI:61194"/>
        <dbReference type="ChEBI" id="CHEBI:61382"/>
        <dbReference type="EC" id="3.6.1.66"/>
    </reaction>
</comment>
<evidence type="ECO:0000256" key="7">
    <source>
        <dbReference type="ARBA" id="ARBA00023080"/>
    </source>
</evidence>
<evidence type="ECO:0000256" key="10">
    <source>
        <dbReference type="HAMAP-Rule" id="MF_01405"/>
    </source>
</evidence>
<dbReference type="SUPFAM" id="SSF52972">
    <property type="entry name" value="ITPase-like"/>
    <property type="match status" value="1"/>
</dbReference>
<evidence type="ECO:0000256" key="6">
    <source>
        <dbReference type="ARBA" id="ARBA00022842"/>
    </source>
</evidence>
<name>A0A432VU04_9GAMM</name>
<organism evidence="12 13">
    <name type="scientific">Aliidiomarina iranensis</name>
    <dbReference type="NCBI Taxonomy" id="1434071"/>
    <lineage>
        <taxon>Bacteria</taxon>
        <taxon>Pseudomonadati</taxon>
        <taxon>Pseudomonadota</taxon>
        <taxon>Gammaproteobacteria</taxon>
        <taxon>Alteromonadales</taxon>
        <taxon>Idiomarinaceae</taxon>
        <taxon>Aliidiomarina</taxon>
    </lineage>
</organism>
<dbReference type="GO" id="GO:0009146">
    <property type="term" value="P:purine nucleoside triphosphate catabolic process"/>
    <property type="evidence" value="ECO:0007669"/>
    <property type="project" value="UniProtKB-UniRule"/>
</dbReference>
<feature type="binding site" evidence="10">
    <location>
        <begin position="13"/>
        <end position="18"/>
    </location>
    <ligand>
        <name>substrate</name>
    </ligand>
</feature>
<evidence type="ECO:0000313" key="12">
    <source>
        <dbReference type="EMBL" id="RUO19984.1"/>
    </source>
</evidence>
<feature type="binding site" evidence="10">
    <location>
        <position position="75"/>
    </location>
    <ligand>
        <name>substrate</name>
    </ligand>
</feature>
<comment type="catalytic activity">
    <reaction evidence="10">
        <text>ITP + H2O = IMP + diphosphate + H(+)</text>
        <dbReference type="Rhea" id="RHEA:29399"/>
        <dbReference type="ChEBI" id="CHEBI:15377"/>
        <dbReference type="ChEBI" id="CHEBI:15378"/>
        <dbReference type="ChEBI" id="CHEBI:33019"/>
        <dbReference type="ChEBI" id="CHEBI:58053"/>
        <dbReference type="ChEBI" id="CHEBI:61402"/>
        <dbReference type="EC" id="3.6.1.66"/>
    </reaction>
</comment>
<dbReference type="EMBL" id="PIPJ01000006">
    <property type="protein sequence ID" value="RUO19984.1"/>
    <property type="molecule type" value="Genomic_DNA"/>
</dbReference>
<proteinExistence type="inferred from homology"/>
<dbReference type="GO" id="GO:0000166">
    <property type="term" value="F:nucleotide binding"/>
    <property type="evidence" value="ECO:0007669"/>
    <property type="project" value="UniProtKB-KW"/>
</dbReference>
<dbReference type="GO" id="GO:0036222">
    <property type="term" value="F:XTP diphosphatase activity"/>
    <property type="evidence" value="ECO:0007669"/>
    <property type="project" value="UniProtKB-UniRule"/>
</dbReference>
<dbReference type="GO" id="GO:0035870">
    <property type="term" value="F:dITP diphosphatase activity"/>
    <property type="evidence" value="ECO:0007669"/>
    <property type="project" value="UniProtKB-UniRule"/>
</dbReference>
<dbReference type="GO" id="GO:0009117">
    <property type="term" value="P:nucleotide metabolic process"/>
    <property type="evidence" value="ECO:0007669"/>
    <property type="project" value="UniProtKB-KW"/>
</dbReference>
<dbReference type="Pfam" id="PF01725">
    <property type="entry name" value="Ham1p_like"/>
    <property type="match status" value="1"/>
</dbReference>
<dbReference type="InterPro" id="IPR029001">
    <property type="entry name" value="ITPase-like_fam"/>
</dbReference>
<dbReference type="CDD" id="cd00515">
    <property type="entry name" value="HAM1"/>
    <property type="match status" value="1"/>
</dbReference>
<feature type="active site" description="Proton acceptor" evidence="10">
    <location>
        <position position="74"/>
    </location>
</feature>
<comment type="subunit">
    <text evidence="2 10">Homodimer.</text>
</comment>
<dbReference type="NCBIfam" id="TIGR00042">
    <property type="entry name" value="RdgB/HAM1 family non-canonical purine NTP pyrophosphatase"/>
    <property type="match status" value="1"/>
</dbReference>
<keyword evidence="13" id="KW-1185">Reference proteome</keyword>
<dbReference type="PANTHER" id="PTHR11067:SF9">
    <property type="entry name" value="INOSINE TRIPHOSPHATE PYROPHOSPHATASE"/>
    <property type="match status" value="1"/>
</dbReference>
<accession>A0A432VU04</accession>
<comment type="caution">
    <text evidence="12">The sequence shown here is derived from an EMBL/GenBank/DDBJ whole genome shotgun (WGS) entry which is preliminary data.</text>
</comment>
<evidence type="ECO:0000256" key="11">
    <source>
        <dbReference type="RuleBase" id="RU003781"/>
    </source>
</evidence>
<dbReference type="GO" id="GO:0005829">
    <property type="term" value="C:cytosol"/>
    <property type="evidence" value="ECO:0007669"/>
    <property type="project" value="TreeGrafter"/>
</dbReference>
<keyword evidence="5 10" id="KW-0378">Hydrolase</keyword>
<comment type="cofactor">
    <cofactor evidence="10">
        <name>Mg(2+)</name>
        <dbReference type="ChEBI" id="CHEBI:18420"/>
    </cofactor>
    <text evidence="10">Binds 1 Mg(2+) ion per subunit.</text>
</comment>
<dbReference type="GO" id="GO:0036220">
    <property type="term" value="F:ITP diphosphatase activity"/>
    <property type="evidence" value="ECO:0007669"/>
    <property type="project" value="UniProtKB-UniRule"/>
</dbReference>
<evidence type="ECO:0000313" key="13">
    <source>
        <dbReference type="Proteomes" id="UP000288395"/>
    </source>
</evidence>
<dbReference type="EC" id="3.6.1.66" evidence="10"/>
<evidence type="ECO:0000256" key="8">
    <source>
        <dbReference type="ARBA" id="ARBA00051875"/>
    </source>
</evidence>
<evidence type="ECO:0000256" key="9">
    <source>
        <dbReference type="ARBA" id="ARBA00052017"/>
    </source>
</evidence>
<evidence type="ECO:0000256" key="3">
    <source>
        <dbReference type="ARBA" id="ARBA00022723"/>
    </source>
</evidence>
<comment type="similarity">
    <text evidence="1 10 11">Belongs to the HAM1 NTPase family.</text>
</comment>
<dbReference type="OrthoDB" id="9807456at2"/>
<feature type="binding site" evidence="10">
    <location>
        <begin position="159"/>
        <end position="162"/>
    </location>
    <ligand>
        <name>substrate</name>
    </ligand>
</feature>
<dbReference type="AlphaFoldDB" id="A0A432VU04"/>
<keyword evidence="4 10" id="KW-0547">Nucleotide-binding</keyword>
<evidence type="ECO:0000256" key="2">
    <source>
        <dbReference type="ARBA" id="ARBA00011738"/>
    </source>
</evidence>
<evidence type="ECO:0000256" key="4">
    <source>
        <dbReference type="ARBA" id="ARBA00022741"/>
    </source>
</evidence>
<keyword evidence="6 10" id="KW-0460">Magnesium</keyword>
<evidence type="ECO:0000256" key="5">
    <source>
        <dbReference type="ARBA" id="ARBA00022801"/>
    </source>
</evidence>
<keyword evidence="3 10" id="KW-0479">Metal-binding</keyword>
<feature type="binding site" evidence="10">
    <location>
        <position position="182"/>
    </location>
    <ligand>
        <name>substrate</name>
    </ligand>
</feature>
<comment type="function">
    <text evidence="10">Pyrophosphatase that catalyzes the hydrolysis of nucleoside triphosphates to their monophosphate derivatives, with a high preference for the non-canonical purine nucleotides XTP (xanthosine triphosphate), dITP (deoxyinosine triphosphate) and ITP. Seems to function as a house-cleaning enzyme that removes non-canonical purine nucleotides from the nucleotide pool, thus preventing their incorporation into DNA/RNA and avoiding chromosomal lesions.</text>
</comment>
<feature type="binding site" evidence="10">
    <location>
        <begin position="187"/>
        <end position="188"/>
    </location>
    <ligand>
        <name>substrate</name>
    </ligand>
</feature>
<dbReference type="FunFam" id="3.90.950.10:FF:000001">
    <property type="entry name" value="dITP/XTP pyrophosphatase"/>
    <property type="match status" value="1"/>
</dbReference>
<dbReference type="RefSeq" id="WP_126767554.1">
    <property type="nucleotide sequence ID" value="NZ_PIPJ01000006.1"/>
</dbReference>
<dbReference type="PANTHER" id="PTHR11067">
    <property type="entry name" value="INOSINE TRIPHOSPHATE PYROPHOSPHATASE/HAM1 PROTEIN"/>
    <property type="match status" value="1"/>
</dbReference>
<feature type="binding site" evidence="10">
    <location>
        <position position="74"/>
    </location>
    <ligand>
        <name>Mg(2+)</name>
        <dbReference type="ChEBI" id="CHEBI:18420"/>
    </ligand>
</feature>
<gene>
    <name evidence="12" type="primary">rdgB</name>
    <name evidence="12" type="ORF">CWE08_08705</name>
</gene>